<proteinExistence type="inferred from homology"/>
<evidence type="ECO:0000256" key="2">
    <source>
        <dbReference type="ARBA" id="ARBA00023180"/>
    </source>
</evidence>
<keyword evidence="3" id="KW-0732">Signal</keyword>
<keyword evidence="2" id="KW-0325">Glycoprotein</keyword>
<dbReference type="PANTHER" id="PTHR22835">
    <property type="entry name" value="ZINC FINGER FYVE DOMAIN CONTAINING PROTEIN"/>
    <property type="match status" value="1"/>
</dbReference>
<dbReference type="Pfam" id="PF00657">
    <property type="entry name" value="Lipase_GDSL"/>
    <property type="match status" value="1"/>
</dbReference>
<reference evidence="4 5" key="1">
    <citation type="submission" date="2018-09" db="EMBL/GenBank/DDBJ databases">
        <title>A high-quality reference genome of wild soybean provides a powerful tool to mine soybean genomes.</title>
        <authorList>
            <person name="Xie M."/>
            <person name="Chung C.Y.L."/>
            <person name="Li M.-W."/>
            <person name="Wong F.-L."/>
            <person name="Chan T.-F."/>
            <person name="Lam H.-M."/>
        </authorList>
    </citation>
    <scope>NUCLEOTIDE SEQUENCE [LARGE SCALE GENOMIC DNA]</scope>
    <source>
        <strain evidence="5">cv. W05</strain>
        <tissue evidence="4">Hypocotyl of etiolated seedlings</tissue>
    </source>
</reference>
<keyword evidence="5" id="KW-1185">Reference proteome</keyword>
<dbReference type="InterPro" id="IPR036514">
    <property type="entry name" value="SGNH_hydro_sf"/>
</dbReference>
<evidence type="ECO:0000256" key="1">
    <source>
        <dbReference type="ARBA" id="ARBA00008668"/>
    </source>
</evidence>
<comment type="caution">
    <text evidence="4">The sequence shown here is derived from an EMBL/GenBank/DDBJ whole genome shotgun (WGS) entry which is preliminary data.</text>
</comment>
<accession>A0A445I8U1</accession>
<dbReference type="AlphaFoldDB" id="A0A445I8U1"/>
<organism evidence="4 5">
    <name type="scientific">Glycine soja</name>
    <name type="common">Wild soybean</name>
    <dbReference type="NCBI Taxonomy" id="3848"/>
    <lineage>
        <taxon>Eukaryota</taxon>
        <taxon>Viridiplantae</taxon>
        <taxon>Streptophyta</taxon>
        <taxon>Embryophyta</taxon>
        <taxon>Tracheophyta</taxon>
        <taxon>Spermatophyta</taxon>
        <taxon>Magnoliopsida</taxon>
        <taxon>eudicotyledons</taxon>
        <taxon>Gunneridae</taxon>
        <taxon>Pentapetalae</taxon>
        <taxon>rosids</taxon>
        <taxon>fabids</taxon>
        <taxon>Fabales</taxon>
        <taxon>Fabaceae</taxon>
        <taxon>Papilionoideae</taxon>
        <taxon>50 kb inversion clade</taxon>
        <taxon>NPAAA clade</taxon>
        <taxon>indigoferoid/millettioid clade</taxon>
        <taxon>Phaseoleae</taxon>
        <taxon>Glycine</taxon>
        <taxon>Glycine subgen. Soja</taxon>
    </lineage>
</organism>
<evidence type="ECO:0000313" key="4">
    <source>
        <dbReference type="EMBL" id="RZB82446.1"/>
    </source>
</evidence>
<sequence length="223" mass="25007">MTILLLLNMFNLACCHEVVRNSLFLAGEIGGNDFNHAFFIRKNIEEVKTYGPYELIGLGARTLIVPGNFPIGCSASYLTIYETVDKNQYGCLKWLTKFAEYYHHELQSELDKLRGLYPRANIIYADYYNAAFTLYRDPTKFGFTDLKVCCGMGGPYNYNTTADCGNPGVSACDDPSKHIGWDNVHLTEAAYRIIAEGLMKGPYCLPQINTSCLMNVSSGYFNS</sequence>
<dbReference type="PANTHER" id="PTHR22835:SF670">
    <property type="entry name" value="GDSL-LIKE LIPASE_ACYLHYDROLASE"/>
    <property type="match status" value="1"/>
</dbReference>
<feature type="chain" id="PRO_5019107876" evidence="3">
    <location>
        <begin position="16"/>
        <end position="223"/>
    </location>
</feature>
<dbReference type="Gene3D" id="3.40.50.1110">
    <property type="entry name" value="SGNH hydrolase"/>
    <property type="match status" value="1"/>
</dbReference>
<dbReference type="SUPFAM" id="SSF52266">
    <property type="entry name" value="SGNH hydrolase"/>
    <property type="match status" value="1"/>
</dbReference>
<dbReference type="EMBL" id="QZWG01000011">
    <property type="protein sequence ID" value="RZB82446.1"/>
    <property type="molecule type" value="Genomic_DNA"/>
</dbReference>
<name>A0A445I8U1_GLYSO</name>
<gene>
    <name evidence="4" type="ORF">D0Y65_031548</name>
</gene>
<dbReference type="GO" id="GO:0016788">
    <property type="term" value="F:hydrolase activity, acting on ester bonds"/>
    <property type="evidence" value="ECO:0007669"/>
    <property type="project" value="InterPro"/>
</dbReference>
<protein>
    <submittedName>
        <fullName evidence="4">GDSL esterase/lipase</fullName>
    </submittedName>
</protein>
<comment type="similarity">
    <text evidence="1">Belongs to the 'GDSL' lipolytic enzyme family.</text>
</comment>
<dbReference type="Proteomes" id="UP000289340">
    <property type="component" value="Chromosome 11"/>
</dbReference>
<evidence type="ECO:0000256" key="3">
    <source>
        <dbReference type="SAM" id="SignalP"/>
    </source>
</evidence>
<dbReference type="InterPro" id="IPR001087">
    <property type="entry name" value="GDSL"/>
</dbReference>
<feature type="signal peptide" evidence="3">
    <location>
        <begin position="1"/>
        <end position="15"/>
    </location>
</feature>
<evidence type="ECO:0000313" key="5">
    <source>
        <dbReference type="Proteomes" id="UP000289340"/>
    </source>
</evidence>